<feature type="compositionally biased region" description="Basic and acidic residues" evidence="11">
    <location>
        <begin position="1"/>
        <end position="13"/>
    </location>
</feature>
<proteinExistence type="inferred from homology"/>
<dbReference type="FunFam" id="1.10.3380.10:FF:000012">
    <property type="entry name" value="DEAD/DEAH box DNA helicase"/>
    <property type="match status" value="1"/>
</dbReference>
<dbReference type="Pfam" id="PF02889">
    <property type="entry name" value="Sec63"/>
    <property type="match status" value="1"/>
</dbReference>
<dbReference type="SMART" id="SM00973">
    <property type="entry name" value="Sec63"/>
    <property type="match status" value="1"/>
</dbReference>
<feature type="region of interest" description="Disordered" evidence="11">
    <location>
        <begin position="1123"/>
        <end position="1160"/>
    </location>
</feature>
<comment type="similarity">
    <text evidence="1">Belongs to the helicase family. SKI2 subfamily.</text>
</comment>
<dbReference type="InterPro" id="IPR001650">
    <property type="entry name" value="Helicase_C-like"/>
</dbReference>
<evidence type="ECO:0000256" key="8">
    <source>
        <dbReference type="ARBA" id="ARBA00034617"/>
    </source>
</evidence>
<dbReference type="Pfam" id="PF00270">
    <property type="entry name" value="DEAD"/>
    <property type="match status" value="1"/>
</dbReference>
<evidence type="ECO:0000256" key="1">
    <source>
        <dbReference type="ARBA" id="ARBA00010140"/>
    </source>
</evidence>
<dbReference type="SMART" id="SM00487">
    <property type="entry name" value="DEXDc"/>
    <property type="match status" value="1"/>
</dbReference>
<evidence type="ECO:0000313" key="14">
    <source>
        <dbReference type="EMBL" id="KAF2651305.1"/>
    </source>
</evidence>
<dbReference type="InterPro" id="IPR014001">
    <property type="entry name" value="Helicase_ATP-bd"/>
</dbReference>
<evidence type="ECO:0000259" key="12">
    <source>
        <dbReference type="PROSITE" id="PS51192"/>
    </source>
</evidence>
<keyword evidence="4" id="KW-0347">Helicase</keyword>
<dbReference type="PROSITE" id="PS51194">
    <property type="entry name" value="HELICASE_CTER"/>
    <property type="match status" value="1"/>
</dbReference>
<evidence type="ECO:0000256" key="6">
    <source>
        <dbReference type="ARBA" id="ARBA00023235"/>
    </source>
</evidence>
<evidence type="ECO:0000256" key="3">
    <source>
        <dbReference type="ARBA" id="ARBA00022801"/>
    </source>
</evidence>
<evidence type="ECO:0000313" key="15">
    <source>
        <dbReference type="Proteomes" id="UP000799324"/>
    </source>
</evidence>
<dbReference type="Pfam" id="PF00271">
    <property type="entry name" value="Helicase_C"/>
    <property type="match status" value="1"/>
</dbReference>
<evidence type="ECO:0000256" key="9">
    <source>
        <dbReference type="ARBA" id="ARBA00034808"/>
    </source>
</evidence>
<feature type="compositionally biased region" description="Polar residues" evidence="11">
    <location>
        <begin position="22"/>
        <end position="36"/>
    </location>
</feature>
<dbReference type="SUPFAM" id="SSF158702">
    <property type="entry name" value="Sec63 N-terminal domain-like"/>
    <property type="match status" value="1"/>
</dbReference>
<evidence type="ECO:0000256" key="11">
    <source>
        <dbReference type="SAM" id="MobiDB-lite"/>
    </source>
</evidence>
<comment type="catalytic activity">
    <reaction evidence="10">
        <text>ATP + H2O = ADP + phosphate + H(+)</text>
        <dbReference type="Rhea" id="RHEA:13065"/>
        <dbReference type="ChEBI" id="CHEBI:15377"/>
        <dbReference type="ChEBI" id="CHEBI:15378"/>
        <dbReference type="ChEBI" id="CHEBI:30616"/>
        <dbReference type="ChEBI" id="CHEBI:43474"/>
        <dbReference type="ChEBI" id="CHEBI:456216"/>
        <dbReference type="EC" id="5.6.2.4"/>
    </reaction>
</comment>
<feature type="compositionally biased region" description="Polar residues" evidence="11">
    <location>
        <begin position="137"/>
        <end position="153"/>
    </location>
</feature>
<dbReference type="InterPro" id="IPR027417">
    <property type="entry name" value="P-loop_NTPase"/>
</dbReference>
<dbReference type="PANTHER" id="PTHR47835:SF3">
    <property type="entry name" value="HELICASE FOR MEIOSIS 1"/>
    <property type="match status" value="1"/>
</dbReference>
<dbReference type="CDD" id="cd18795">
    <property type="entry name" value="SF2_C_Ski2"/>
    <property type="match status" value="1"/>
</dbReference>
<reference evidence="14" key="1">
    <citation type="journal article" date="2020" name="Stud. Mycol.">
        <title>101 Dothideomycetes genomes: a test case for predicting lifestyles and emergence of pathogens.</title>
        <authorList>
            <person name="Haridas S."/>
            <person name="Albert R."/>
            <person name="Binder M."/>
            <person name="Bloem J."/>
            <person name="Labutti K."/>
            <person name="Salamov A."/>
            <person name="Andreopoulos B."/>
            <person name="Baker S."/>
            <person name="Barry K."/>
            <person name="Bills G."/>
            <person name="Bluhm B."/>
            <person name="Cannon C."/>
            <person name="Castanera R."/>
            <person name="Culley D."/>
            <person name="Daum C."/>
            <person name="Ezra D."/>
            <person name="Gonzalez J."/>
            <person name="Henrissat B."/>
            <person name="Kuo A."/>
            <person name="Liang C."/>
            <person name="Lipzen A."/>
            <person name="Lutzoni F."/>
            <person name="Magnuson J."/>
            <person name="Mondo S."/>
            <person name="Nolan M."/>
            <person name="Ohm R."/>
            <person name="Pangilinan J."/>
            <person name="Park H.-J."/>
            <person name="Ramirez L."/>
            <person name="Alfaro M."/>
            <person name="Sun H."/>
            <person name="Tritt A."/>
            <person name="Yoshinaga Y."/>
            <person name="Zwiers L.-H."/>
            <person name="Turgeon B."/>
            <person name="Goodwin S."/>
            <person name="Spatafora J."/>
            <person name="Crous P."/>
            <person name="Grigoriev I."/>
        </authorList>
    </citation>
    <scope>NUCLEOTIDE SEQUENCE</scope>
    <source>
        <strain evidence="14">CBS 122681</strain>
    </source>
</reference>
<keyword evidence="3 14" id="KW-0378">Hydrolase</keyword>
<feature type="region of interest" description="Disordered" evidence="11">
    <location>
        <begin position="1069"/>
        <end position="1101"/>
    </location>
</feature>
<dbReference type="GO" id="GO:0016787">
    <property type="term" value="F:hydrolase activity"/>
    <property type="evidence" value="ECO:0007669"/>
    <property type="project" value="UniProtKB-KW"/>
</dbReference>
<evidence type="ECO:0000256" key="10">
    <source>
        <dbReference type="ARBA" id="ARBA00048988"/>
    </source>
</evidence>
<dbReference type="InterPro" id="IPR052247">
    <property type="entry name" value="Meiotic_Crossover_Helicase"/>
</dbReference>
<dbReference type="GO" id="GO:0003676">
    <property type="term" value="F:nucleic acid binding"/>
    <property type="evidence" value="ECO:0007669"/>
    <property type="project" value="InterPro"/>
</dbReference>
<dbReference type="GO" id="GO:0005524">
    <property type="term" value="F:ATP binding"/>
    <property type="evidence" value="ECO:0007669"/>
    <property type="project" value="UniProtKB-KW"/>
</dbReference>
<sequence>MDDSFHHLRDDNGRQYPGRNVRQYSLTQPQFIAPSQNIAPRDRYRASHRLDDVYDAYDEDGPYEQELAYDSFDQRLLQQPYPDRHRQAARGQARLSLAPKASRYYDDESSTQQPRHLLAPEVIELINPAQFAYAATQPQELSSEPQVGASSSPAFKAGQRRAEHSQPCAPSHPRCESIQQDTLPISDWGTQRRPAARPSKDSARPAPARLDLPHAPPVIQGIPLVFVSTLPDRLRAVFPYPTFNAVQSKCFERVYKSDDNFVLAAPTGSGKTAVLELAICRGVTKYASGQYKIVYQAPIKALCSERQRDWQKRFSLLGLNCVELTGDSDNAELQNVQSADIIVTTPEKWDSLTRKWKDHEKLMRLVKLFLIDEVHILKEDRGATLEAVVSRMKTISTDVRFIALSATVPNFGDVATWLGRNAAEPYELADHENFGEEFRPVRLKKHVCGYSSNSNDFQFDTFLDSKLPEVISKYSQHKPIMIFCFTRGSTIKTAKMLATWWSSNPPQKRFWKEPSRVAKLQNQDLRSCMPCGVAFHHAGLDAIDRVAVEKGFLHGTISVICCTSTLAIGVNLPCHLAIIKNTVTFVNSLLQEYSDLEIMQMIGRAGRPQFDDSAVAVIMTRQIKVRRYESMVTGQETLESKLHLGLIDHLNAEIGLGTIRDLASARKWLTGTFLHVRLKQNPLHYQLEGARSGQDIDEQLDDICLRNIALLQDTNLVMGDERFALNCTDFGDAMTRYYVTFETMRIFMGLQPKAQISEILSALSQASEFKEIRFRSGEKSLYKALNQSPSIRFPIPVNLSLPPHKVSLLIQSVLGAADIVWDKEASKHRNQYNLEAATVLKHVQRLMRCIIDCQISLADSVAIQNALLLQRSLCAKAWDDGPLQMKQLPDVGVVAVRKLVNAGIRTIEELEFVEPHRLEMILGRNPPFGLKLLDRLKSFPKLRVSTQVVPKSVRQVDDGVKMQVKVELGFLNEKPPMVWNGRKVYICLLAESSDGRKLHFARISAPKLGRGQDLIFSALLTAADQSINCFVMCDEVAGTMREASVKPKIAPSMFPIPRKADSTLTRLAMEQPTSNMSRRRTESASGNHKSTRNDDFDDDGIDDDDLVQASFGDLDFDHIENFANPTDDLTRKNTAKNKTKNASAKAKGLPKSLEEDDYEPQQLPNGKWACNHKCKDKSACKHMCCRDGVDKPPKKPARKNAPVEEGGSMTAAKKDQTGSRKTQTKLQLTASKRRSSADIEMVDLTQQEKKRKTEYARSGPKDFRNLHQLHRTIQKKDPPASISSVMHKKPAYCYAAGGEHNLSFLDNDSRIEALDSSSSDYGDMHIDEMSSHLDESARVPAQYEIGHRRRSTKLEKHDVRGEGAVAGSPQCQTDAFDDDNDSLLREAMIGLADSQDIQATPDDAELQAFENPMDIEDGFGFGDGKTTCDLNTPPLSKPLHENKASKHGEPDEHSPFFKKVGQFGLADKMQTRVASYLGKGPTKMASQHEPTANENHVDDFLHKKENMEPLLEEGKKVPEGFKGLEPWLFAEFGDIIELVEE</sequence>
<dbReference type="EC" id="5.6.2.4" evidence="9"/>
<feature type="region of interest" description="Disordered" evidence="11">
    <location>
        <begin position="1431"/>
        <end position="1455"/>
    </location>
</feature>
<keyword evidence="7" id="KW-0469">Meiosis</keyword>
<dbReference type="InterPro" id="IPR004179">
    <property type="entry name" value="Sec63-dom"/>
</dbReference>
<feature type="region of interest" description="Disordered" evidence="11">
    <location>
        <begin position="1"/>
        <end position="36"/>
    </location>
</feature>
<dbReference type="GO" id="GO:0043138">
    <property type="term" value="F:3'-5' DNA helicase activity"/>
    <property type="evidence" value="ECO:0007669"/>
    <property type="project" value="UniProtKB-EC"/>
</dbReference>
<evidence type="ECO:0000256" key="4">
    <source>
        <dbReference type="ARBA" id="ARBA00022806"/>
    </source>
</evidence>
<dbReference type="OrthoDB" id="5575at2759"/>
<dbReference type="SMART" id="SM00490">
    <property type="entry name" value="HELICc"/>
    <property type="match status" value="1"/>
</dbReference>
<gene>
    <name evidence="14" type="ORF">K491DRAFT_607192</name>
</gene>
<feature type="region of interest" description="Disordered" evidence="11">
    <location>
        <begin position="1187"/>
        <end position="1235"/>
    </location>
</feature>
<feature type="compositionally biased region" description="Basic and acidic residues" evidence="11">
    <location>
        <begin position="1438"/>
        <end position="1455"/>
    </location>
</feature>
<accession>A0A6A6SU70</accession>
<keyword evidence="15" id="KW-1185">Reference proteome</keyword>
<feature type="region of interest" description="Disordered" evidence="11">
    <location>
        <begin position="137"/>
        <end position="207"/>
    </location>
</feature>
<dbReference type="PROSITE" id="PS51192">
    <property type="entry name" value="HELICASE_ATP_BIND_1"/>
    <property type="match status" value="1"/>
</dbReference>
<dbReference type="EMBL" id="MU004429">
    <property type="protein sequence ID" value="KAF2651305.1"/>
    <property type="molecule type" value="Genomic_DNA"/>
</dbReference>
<keyword evidence="6" id="KW-0413">Isomerase</keyword>
<keyword evidence="5" id="KW-0067">ATP-binding</keyword>
<dbReference type="PANTHER" id="PTHR47835">
    <property type="entry name" value="HFM1, ATP DEPENDENT DNA HELICASE HOMOLOG"/>
    <property type="match status" value="1"/>
</dbReference>
<dbReference type="InterPro" id="IPR011545">
    <property type="entry name" value="DEAD/DEAH_box_helicase_dom"/>
</dbReference>
<dbReference type="Pfam" id="PF23445">
    <property type="entry name" value="WHD_SNRNP200"/>
    <property type="match status" value="1"/>
</dbReference>
<protein>
    <recommendedName>
        <fullName evidence="9">DNA 3'-5' helicase</fullName>
        <ecNumber evidence="9">5.6.2.4</ecNumber>
    </recommendedName>
</protein>
<name>A0A6A6SU70_9PLEO</name>
<feature type="domain" description="Helicase C-terminal" evidence="13">
    <location>
        <begin position="466"/>
        <end position="654"/>
    </location>
</feature>
<dbReference type="Gene3D" id="1.10.3380.10">
    <property type="entry name" value="Sec63 N-terminal domain-like domain"/>
    <property type="match status" value="1"/>
</dbReference>
<evidence type="ECO:0000256" key="7">
    <source>
        <dbReference type="ARBA" id="ARBA00023254"/>
    </source>
</evidence>
<comment type="catalytic activity">
    <reaction evidence="8">
        <text>Couples ATP hydrolysis with the unwinding of duplex DNA by translocating in the 3'-5' direction.</text>
        <dbReference type="EC" id="5.6.2.4"/>
    </reaction>
</comment>
<evidence type="ECO:0000259" key="13">
    <source>
        <dbReference type="PROSITE" id="PS51194"/>
    </source>
</evidence>
<dbReference type="FunFam" id="1.10.10.10:FF:000012">
    <property type="entry name" value="U5 small nuclear ribonucleoprotein helicase"/>
    <property type="match status" value="1"/>
</dbReference>
<dbReference type="Gene3D" id="1.10.10.10">
    <property type="entry name" value="Winged helix-like DNA-binding domain superfamily/Winged helix DNA-binding domain"/>
    <property type="match status" value="1"/>
</dbReference>
<evidence type="ECO:0000256" key="2">
    <source>
        <dbReference type="ARBA" id="ARBA00022741"/>
    </source>
</evidence>
<feature type="compositionally biased region" description="Polar residues" evidence="11">
    <location>
        <begin position="1219"/>
        <end position="1230"/>
    </location>
</feature>
<keyword evidence="2" id="KW-0547">Nucleotide-binding</keyword>
<feature type="domain" description="Helicase ATP-binding" evidence="12">
    <location>
        <begin position="252"/>
        <end position="426"/>
    </location>
</feature>
<evidence type="ECO:0000256" key="5">
    <source>
        <dbReference type="ARBA" id="ARBA00022840"/>
    </source>
</evidence>
<dbReference type="GO" id="GO:0051321">
    <property type="term" value="P:meiotic cell cycle"/>
    <property type="evidence" value="ECO:0007669"/>
    <property type="project" value="UniProtKB-KW"/>
</dbReference>
<dbReference type="Proteomes" id="UP000799324">
    <property type="component" value="Unassembled WGS sequence"/>
</dbReference>
<dbReference type="InterPro" id="IPR057842">
    <property type="entry name" value="WH_MER3"/>
</dbReference>
<dbReference type="Gene3D" id="3.40.50.300">
    <property type="entry name" value="P-loop containing nucleotide triphosphate hydrolases"/>
    <property type="match status" value="2"/>
</dbReference>
<organism evidence="14 15">
    <name type="scientific">Lophiostoma macrostomum CBS 122681</name>
    <dbReference type="NCBI Taxonomy" id="1314788"/>
    <lineage>
        <taxon>Eukaryota</taxon>
        <taxon>Fungi</taxon>
        <taxon>Dikarya</taxon>
        <taxon>Ascomycota</taxon>
        <taxon>Pezizomycotina</taxon>
        <taxon>Dothideomycetes</taxon>
        <taxon>Pleosporomycetidae</taxon>
        <taxon>Pleosporales</taxon>
        <taxon>Lophiostomataceae</taxon>
        <taxon>Lophiostoma</taxon>
    </lineage>
</organism>
<dbReference type="InterPro" id="IPR036388">
    <property type="entry name" value="WH-like_DNA-bd_sf"/>
</dbReference>
<dbReference type="SUPFAM" id="SSF52540">
    <property type="entry name" value="P-loop containing nucleoside triphosphate hydrolases"/>
    <property type="match status" value="1"/>
</dbReference>